<dbReference type="Gene3D" id="3.30.200.20">
    <property type="entry name" value="Phosphorylase Kinase, domain 1"/>
    <property type="match status" value="1"/>
</dbReference>
<protein>
    <submittedName>
        <fullName evidence="6">Oidioi.mRNA.OKI2018_I69.chr2.g4944.t1.cds</fullName>
    </submittedName>
</protein>
<dbReference type="PROSITE" id="PS50011">
    <property type="entry name" value="PROTEIN_KINASE_DOM"/>
    <property type="match status" value="1"/>
</dbReference>
<dbReference type="SMART" id="SM00220">
    <property type="entry name" value="S_TKc"/>
    <property type="match status" value="1"/>
</dbReference>
<dbReference type="EMBL" id="OU015567">
    <property type="protein sequence ID" value="CAG5110556.1"/>
    <property type="molecule type" value="Genomic_DNA"/>
</dbReference>
<dbReference type="Proteomes" id="UP001158576">
    <property type="component" value="Chromosome 2"/>
</dbReference>
<accession>A0ABN7SZ09</accession>
<dbReference type="SUPFAM" id="SSF56112">
    <property type="entry name" value="Protein kinase-like (PK-like)"/>
    <property type="match status" value="1"/>
</dbReference>
<organism evidence="6 7">
    <name type="scientific">Oikopleura dioica</name>
    <name type="common">Tunicate</name>
    <dbReference type="NCBI Taxonomy" id="34765"/>
    <lineage>
        <taxon>Eukaryota</taxon>
        <taxon>Metazoa</taxon>
        <taxon>Chordata</taxon>
        <taxon>Tunicata</taxon>
        <taxon>Appendicularia</taxon>
        <taxon>Copelata</taxon>
        <taxon>Oikopleuridae</taxon>
        <taxon>Oikopleura</taxon>
    </lineage>
</organism>
<feature type="region of interest" description="Disordered" evidence="4">
    <location>
        <begin position="418"/>
        <end position="490"/>
    </location>
</feature>
<evidence type="ECO:0000256" key="3">
    <source>
        <dbReference type="PROSITE-ProRule" id="PRU10141"/>
    </source>
</evidence>
<feature type="region of interest" description="Disordered" evidence="4">
    <location>
        <begin position="308"/>
        <end position="335"/>
    </location>
</feature>
<feature type="compositionally biased region" description="Polar residues" evidence="4">
    <location>
        <begin position="458"/>
        <end position="470"/>
    </location>
</feature>
<keyword evidence="2 3" id="KW-0067">ATP-binding</keyword>
<evidence type="ECO:0000313" key="7">
    <source>
        <dbReference type="Proteomes" id="UP001158576"/>
    </source>
</evidence>
<proteinExistence type="predicted"/>
<feature type="compositionally biased region" description="Polar residues" evidence="4">
    <location>
        <begin position="323"/>
        <end position="335"/>
    </location>
</feature>
<keyword evidence="1 3" id="KW-0547">Nucleotide-binding</keyword>
<dbReference type="Pfam" id="PF00069">
    <property type="entry name" value="Pkinase"/>
    <property type="match status" value="1"/>
</dbReference>
<evidence type="ECO:0000313" key="6">
    <source>
        <dbReference type="EMBL" id="CAG5110556.1"/>
    </source>
</evidence>
<dbReference type="InterPro" id="IPR000719">
    <property type="entry name" value="Prot_kinase_dom"/>
</dbReference>
<evidence type="ECO:0000256" key="1">
    <source>
        <dbReference type="ARBA" id="ARBA00022741"/>
    </source>
</evidence>
<reference evidence="6 7" key="1">
    <citation type="submission" date="2021-04" db="EMBL/GenBank/DDBJ databases">
        <authorList>
            <person name="Bliznina A."/>
        </authorList>
    </citation>
    <scope>NUCLEOTIDE SEQUENCE [LARGE SCALE GENOMIC DNA]</scope>
</reference>
<dbReference type="InterPro" id="IPR008271">
    <property type="entry name" value="Ser/Thr_kinase_AS"/>
</dbReference>
<dbReference type="PROSITE" id="PS00107">
    <property type="entry name" value="PROTEIN_KINASE_ATP"/>
    <property type="match status" value="1"/>
</dbReference>
<dbReference type="InterPro" id="IPR050117">
    <property type="entry name" value="MAPK"/>
</dbReference>
<keyword evidence="7" id="KW-1185">Reference proteome</keyword>
<feature type="compositionally biased region" description="Low complexity" evidence="4">
    <location>
        <begin position="418"/>
        <end position="449"/>
    </location>
</feature>
<evidence type="ECO:0000256" key="4">
    <source>
        <dbReference type="SAM" id="MobiDB-lite"/>
    </source>
</evidence>
<dbReference type="PANTHER" id="PTHR24055">
    <property type="entry name" value="MITOGEN-ACTIVATED PROTEIN KINASE"/>
    <property type="match status" value="1"/>
</dbReference>
<dbReference type="Gene3D" id="1.10.510.10">
    <property type="entry name" value="Transferase(Phosphotransferase) domain 1"/>
    <property type="match status" value="1"/>
</dbReference>
<sequence>MVPTPTCRSTRLDKYEMLETVGEGAYGIVWKARNRETNEVVAIKQFKDSEENEEVKRTTMRELRVLRSLRQENIVQLLEFFKRKRKLFLVFEFVEKNMLEVLNENPRGMSQSTVKSYAHQLIKAVAWCHARDIIHRDIKPENLLISTTGKLKLCDFGFARPVSARSESSRYTDYVATRWYRAPELLLGSKYGRAVDVWSIGCIIGELSDGEPLFPGDNEIHQLVCVQKILGTLPPDQMAKFRQNPVFRGANLREIRFPAQSRLKERYQRVIADNMLALMEGMLKMDPDCRFTATQSLGHVTFNPRKMVRHHSQPAPLKRGPQRSPTAPETSILTQKQASYSISSLGNSINDLSLSVENKQKRGSTEIYRQLKEKVKPKPVAKVFPQNSSHPPTFVRQMSLPEYPKRKQPVLRTGSMLVKKSPVPPVGSSGASLGSQNSTPSVTPITTPTPERKISLPTLINSVGSLSPQKPTRKHKQSGQSKIPSSVASSIQRTIANSPKMMRSLIQTATQEAISSPNTQKEMAKIAGKIRSRQDVPPDNSEMNRGRSRSRFIFQSPDMNNSNNEVADKSGIYSRALNRLETELDQTQMRKNRIAWYLDQ</sequence>
<evidence type="ECO:0000256" key="2">
    <source>
        <dbReference type="ARBA" id="ARBA00022840"/>
    </source>
</evidence>
<dbReference type="InterPro" id="IPR011009">
    <property type="entry name" value="Kinase-like_dom_sf"/>
</dbReference>
<feature type="domain" description="Protein kinase" evidence="5">
    <location>
        <begin position="15"/>
        <end position="302"/>
    </location>
</feature>
<feature type="compositionally biased region" description="Polar residues" evidence="4">
    <location>
        <begin position="478"/>
        <end position="490"/>
    </location>
</feature>
<dbReference type="PROSITE" id="PS00108">
    <property type="entry name" value="PROTEIN_KINASE_ST"/>
    <property type="match status" value="1"/>
</dbReference>
<name>A0ABN7SZ09_OIKDI</name>
<feature type="binding site" evidence="3">
    <location>
        <position position="44"/>
    </location>
    <ligand>
        <name>ATP</name>
        <dbReference type="ChEBI" id="CHEBI:30616"/>
    </ligand>
</feature>
<evidence type="ECO:0000259" key="5">
    <source>
        <dbReference type="PROSITE" id="PS50011"/>
    </source>
</evidence>
<dbReference type="InterPro" id="IPR017441">
    <property type="entry name" value="Protein_kinase_ATP_BS"/>
</dbReference>
<gene>
    <name evidence="6" type="ORF">OKIOD_LOCUS13709</name>
</gene>